<dbReference type="EnsemblMetazoa" id="ADAC002806-RA">
    <property type="protein sequence ID" value="ADAC002806-PA"/>
    <property type="gene ID" value="ADAC002806"/>
</dbReference>
<reference evidence="2 4" key="1">
    <citation type="journal article" date="2010" name="BMC Genomics">
        <title>Combination of measures distinguishes pre-miRNAs from other stem-loops in the genome of the newly sequenced Anopheles darlingi.</title>
        <authorList>
            <person name="Mendes N.D."/>
            <person name="Freitas A.T."/>
            <person name="Vasconcelos A.T."/>
            <person name="Sagot M.F."/>
        </authorList>
    </citation>
    <scope>NUCLEOTIDE SEQUENCE</scope>
</reference>
<dbReference type="InterPro" id="IPR010629">
    <property type="entry name" value="Ins_allergen"/>
</dbReference>
<dbReference type="AlphaFoldDB" id="W5JM48"/>
<evidence type="ECO:0000313" key="2">
    <source>
        <dbReference type="EMBL" id="ETN65427.1"/>
    </source>
</evidence>
<dbReference type="Proteomes" id="UP000000673">
    <property type="component" value="Unassembled WGS sequence"/>
</dbReference>
<reference evidence="2" key="3">
    <citation type="journal article" date="2013" name="Nucleic Acids Res.">
        <title>The genome of Anopheles darlingi, the main neotropical malaria vector.</title>
        <authorList>
            <person name="Marinotti O."/>
            <person name="Cerqueira G.C."/>
            <person name="de Almeida L.G."/>
            <person name="Ferro M.I."/>
            <person name="Loreto E.L."/>
            <person name="Zaha A."/>
            <person name="Teixeira S.M."/>
            <person name="Wespiser A.R."/>
            <person name="Almeida E Silva A."/>
            <person name="Schlindwein A.D."/>
            <person name="Pacheco A.C."/>
            <person name="Silva A.L."/>
            <person name="Graveley B.R."/>
            <person name="Walenz B.P."/>
            <person name="Lima Bde A."/>
            <person name="Ribeiro C.A."/>
            <person name="Nunes-Silva C.G."/>
            <person name="de Carvalho C.R."/>
            <person name="Soares C.M."/>
            <person name="de Menezes C.B."/>
            <person name="Matiolli C."/>
            <person name="Caffrey D."/>
            <person name="Araujo D.A."/>
            <person name="de Oliveira D.M."/>
            <person name="Golenbock D."/>
            <person name="Grisard E.C."/>
            <person name="Fantinatti-Garboggini F."/>
            <person name="de Carvalho F.M."/>
            <person name="Barcellos F.G."/>
            <person name="Prosdocimi F."/>
            <person name="May G."/>
            <person name="Azevedo Junior G.M."/>
            <person name="Guimaraes G.M."/>
            <person name="Goldman G.H."/>
            <person name="Padilha I.Q."/>
            <person name="Batista Jda S."/>
            <person name="Ferro J.A."/>
            <person name="Ribeiro J.M."/>
            <person name="Fietto J.L."/>
            <person name="Dabbas K.M."/>
            <person name="Cerdeira L."/>
            <person name="Agnez-Lima L.F."/>
            <person name="Brocchi M."/>
            <person name="de Carvalho M.O."/>
            <person name="Teixeira Mde M."/>
            <person name="Diniz Maia Mde M."/>
            <person name="Goldman M.H."/>
            <person name="Cruz Schneider M.P."/>
            <person name="Felipe M.S."/>
            <person name="Hungria M."/>
            <person name="Nicolas M.F."/>
            <person name="Pereira M."/>
            <person name="Montes M.A."/>
            <person name="Cantao M.E."/>
            <person name="Vincentz M."/>
            <person name="Rafael M.S."/>
            <person name="Silverman N."/>
            <person name="Stoco P.H."/>
            <person name="Souza R.C."/>
            <person name="Vicentini R."/>
            <person name="Gazzinelli R.T."/>
            <person name="Neves Rde O."/>
            <person name="Silva R."/>
            <person name="Astolfi-Filho S."/>
            <person name="Maciel T.E."/>
            <person name="Urmenyi T.P."/>
            <person name="Tadei W.P."/>
            <person name="Camargo E.P."/>
            <person name="de Vasconcelos A.T."/>
        </authorList>
    </citation>
    <scope>NUCLEOTIDE SEQUENCE</scope>
</reference>
<evidence type="ECO:0000313" key="4">
    <source>
        <dbReference type="Proteomes" id="UP000000673"/>
    </source>
</evidence>
<dbReference type="EMBL" id="ADMH02000655">
    <property type="protein sequence ID" value="ETN65427.1"/>
    <property type="molecule type" value="Genomic_DNA"/>
</dbReference>
<name>W5JM48_ANODA</name>
<dbReference type="Pfam" id="PF06757">
    <property type="entry name" value="Ins_allergen_rp"/>
    <property type="match status" value="1"/>
</dbReference>
<keyword evidence="1" id="KW-0812">Transmembrane</keyword>
<sequence>MACRVRCSGIVYRELDALVAPATSPRMSHDGSKLLQRLAVPPTTITTTTRRYRLTRWPSMVTGLVFFLLCTLVEQTFGYHIRHHQEQQQQQQQLQQDLMDFIDLVPFEEVRQLMQYYYHYDVEVESAFDYVSTEDYTQIRQDIANLGEVRTFRRYLDSIGCSVEQLWTELNARFDADDIFAEPDEALRSLNLTTRGLNGLVDDILALLPQDEIILLFFDKLETSNDFSYFFEQIGSGEFENVLNTLQSSQQLRILLWKLQQHGFDIPGWIQLVQRYFSFSSF</sequence>
<accession>W5JM48</accession>
<feature type="transmembrane region" description="Helical" evidence="1">
    <location>
        <begin position="60"/>
        <end position="81"/>
    </location>
</feature>
<keyword evidence="1" id="KW-1133">Transmembrane helix</keyword>
<keyword evidence="1" id="KW-0472">Membrane</keyword>
<reference evidence="2" key="2">
    <citation type="submission" date="2010-05" db="EMBL/GenBank/DDBJ databases">
        <authorList>
            <person name="Almeida L.G."/>
            <person name="Nicolas M.F."/>
            <person name="Souza R.C."/>
            <person name="Vasconcelos A.T.R."/>
        </authorList>
    </citation>
    <scope>NUCLEOTIDE SEQUENCE</scope>
</reference>
<dbReference type="VEuPathDB" id="VectorBase:ADAC002806"/>
<protein>
    <submittedName>
        <fullName evidence="2 3">Uncharacterized protein</fullName>
    </submittedName>
</protein>
<gene>
    <name evidence="2" type="ORF">AND_002806</name>
</gene>
<evidence type="ECO:0000313" key="3">
    <source>
        <dbReference type="EnsemblMetazoa" id="ADAC002806-PA"/>
    </source>
</evidence>
<organism evidence="2">
    <name type="scientific">Anopheles darlingi</name>
    <name type="common">Mosquito</name>
    <dbReference type="NCBI Taxonomy" id="43151"/>
    <lineage>
        <taxon>Eukaryota</taxon>
        <taxon>Metazoa</taxon>
        <taxon>Ecdysozoa</taxon>
        <taxon>Arthropoda</taxon>
        <taxon>Hexapoda</taxon>
        <taxon>Insecta</taxon>
        <taxon>Pterygota</taxon>
        <taxon>Neoptera</taxon>
        <taxon>Endopterygota</taxon>
        <taxon>Diptera</taxon>
        <taxon>Nematocera</taxon>
        <taxon>Culicoidea</taxon>
        <taxon>Culicidae</taxon>
        <taxon>Anophelinae</taxon>
        <taxon>Anopheles</taxon>
    </lineage>
</organism>
<dbReference type="HOGENOM" id="CLU_1157256_0_0_1"/>
<dbReference type="PANTHER" id="PTHR21163">
    <property type="entry name" value="PROTEIN G12"/>
    <property type="match status" value="1"/>
</dbReference>
<dbReference type="OMA" id="FGYHIRH"/>
<dbReference type="eggNOG" id="ENOG502S16P">
    <property type="taxonomic scope" value="Eukaryota"/>
</dbReference>
<reference evidence="3" key="4">
    <citation type="submission" date="2015-06" db="UniProtKB">
        <authorList>
            <consortium name="EnsemblMetazoa"/>
        </authorList>
    </citation>
    <scope>IDENTIFICATION</scope>
</reference>
<evidence type="ECO:0000256" key="1">
    <source>
        <dbReference type="SAM" id="Phobius"/>
    </source>
</evidence>
<proteinExistence type="predicted"/>
<keyword evidence="4" id="KW-1185">Reference proteome</keyword>
<dbReference type="VEuPathDB" id="VectorBase:ADAR2_004615"/>
<dbReference type="PANTHER" id="PTHR21163:SF1">
    <property type="entry name" value="PROTEIN G12"/>
    <property type="match status" value="1"/>
</dbReference>